<name>A0A6B3NCS5_9CYAN</name>
<feature type="non-terminal residue" evidence="1">
    <location>
        <position position="1"/>
    </location>
</feature>
<dbReference type="AlphaFoldDB" id="A0A6B3NCS5"/>
<dbReference type="EMBL" id="JAAHFQ010000360">
    <property type="protein sequence ID" value="NER29390.1"/>
    <property type="molecule type" value="Genomic_DNA"/>
</dbReference>
<comment type="caution">
    <text evidence="1">The sequence shown here is derived from an EMBL/GenBank/DDBJ whole genome shotgun (WGS) entry which is preliminary data.</text>
</comment>
<proteinExistence type="predicted"/>
<organism evidence="1">
    <name type="scientific">Symploca sp. SIO1C4</name>
    <dbReference type="NCBI Taxonomy" id="2607765"/>
    <lineage>
        <taxon>Bacteria</taxon>
        <taxon>Bacillati</taxon>
        <taxon>Cyanobacteriota</taxon>
        <taxon>Cyanophyceae</taxon>
        <taxon>Coleofasciculales</taxon>
        <taxon>Coleofasciculaceae</taxon>
        <taxon>Symploca</taxon>
    </lineage>
</organism>
<protein>
    <submittedName>
        <fullName evidence="1">Uncharacterized protein</fullName>
    </submittedName>
</protein>
<gene>
    <name evidence="1" type="ORF">F6J89_17630</name>
</gene>
<sequence length="54" mass="6284">INARPINYRRPSFHRLRHGDHLCLAASCRFHFQEILAATEMADTPSEADQTTMW</sequence>
<accession>A0A6B3NCS5</accession>
<evidence type="ECO:0000313" key="1">
    <source>
        <dbReference type="EMBL" id="NER29390.1"/>
    </source>
</evidence>
<reference evidence="1" key="1">
    <citation type="submission" date="2019-11" db="EMBL/GenBank/DDBJ databases">
        <title>Genomic insights into an expanded diversity of filamentous marine cyanobacteria reveals the extraordinary biosynthetic potential of Moorea and Okeania.</title>
        <authorList>
            <person name="Ferreira Leao T."/>
            <person name="Wang M."/>
            <person name="Moss N."/>
            <person name="Da Silva R."/>
            <person name="Sanders J."/>
            <person name="Nurk S."/>
            <person name="Gurevich A."/>
            <person name="Humphrey G."/>
            <person name="Reher R."/>
            <person name="Zhu Q."/>
            <person name="Belda-Ferre P."/>
            <person name="Glukhov E."/>
            <person name="Rex R."/>
            <person name="Dorrestein P.C."/>
            <person name="Knight R."/>
            <person name="Pevzner P."/>
            <person name="Gerwick W.H."/>
            <person name="Gerwick L."/>
        </authorList>
    </citation>
    <scope>NUCLEOTIDE SEQUENCE</scope>
    <source>
        <strain evidence="1">SIO1C4</strain>
    </source>
</reference>